<comment type="caution">
    <text evidence="5">The sequence shown here is derived from an EMBL/GenBank/DDBJ whole genome shotgun (WGS) entry which is preliminary data.</text>
</comment>
<name>A0A2S6A3A1_9NOCA</name>
<dbReference type="InterPro" id="IPR035418">
    <property type="entry name" value="AraC-bd_2"/>
</dbReference>
<dbReference type="PANTHER" id="PTHR46796:SF6">
    <property type="entry name" value="ARAC SUBFAMILY"/>
    <property type="match status" value="1"/>
</dbReference>
<dbReference type="Proteomes" id="UP000239874">
    <property type="component" value="Unassembled WGS sequence"/>
</dbReference>
<keyword evidence="3" id="KW-0804">Transcription</keyword>
<reference evidence="5 6" key="1">
    <citation type="submission" date="2018-02" db="EMBL/GenBank/DDBJ databases">
        <title>8 Nocardia nova and 1 Nocardia cyriacigeorgica strain used for evolution to TMP-SMX.</title>
        <authorList>
            <person name="Mehta H."/>
            <person name="Weng J."/>
            <person name="Shamoo Y."/>
        </authorList>
    </citation>
    <scope>NUCLEOTIDE SEQUENCE [LARGE SCALE GENOMIC DNA]</scope>
    <source>
        <strain evidence="5 6">MDA3139</strain>
    </source>
</reference>
<dbReference type="SMART" id="SM00342">
    <property type="entry name" value="HTH_ARAC"/>
    <property type="match status" value="1"/>
</dbReference>
<evidence type="ECO:0000256" key="1">
    <source>
        <dbReference type="ARBA" id="ARBA00023015"/>
    </source>
</evidence>
<evidence type="ECO:0000259" key="4">
    <source>
        <dbReference type="PROSITE" id="PS01124"/>
    </source>
</evidence>
<dbReference type="PROSITE" id="PS01124">
    <property type="entry name" value="HTH_ARAC_FAMILY_2"/>
    <property type="match status" value="1"/>
</dbReference>
<keyword evidence="1" id="KW-0805">Transcription regulation</keyword>
<feature type="domain" description="HTH araC/xylS-type" evidence="4">
    <location>
        <begin position="220"/>
        <end position="321"/>
    </location>
</feature>
<organism evidence="5 6">
    <name type="scientific">Nocardia nova</name>
    <dbReference type="NCBI Taxonomy" id="37330"/>
    <lineage>
        <taxon>Bacteria</taxon>
        <taxon>Bacillati</taxon>
        <taxon>Actinomycetota</taxon>
        <taxon>Actinomycetes</taxon>
        <taxon>Mycobacteriales</taxon>
        <taxon>Nocardiaceae</taxon>
        <taxon>Nocardia</taxon>
    </lineage>
</organism>
<keyword evidence="2" id="KW-0238">DNA-binding</keyword>
<dbReference type="Pfam" id="PF14525">
    <property type="entry name" value="AraC_binding_2"/>
    <property type="match status" value="1"/>
</dbReference>
<dbReference type="GO" id="GO:0003700">
    <property type="term" value="F:DNA-binding transcription factor activity"/>
    <property type="evidence" value="ECO:0007669"/>
    <property type="project" value="InterPro"/>
</dbReference>
<dbReference type="InterPro" id="IPR050204">
    <property type="entry name" value="AraC_XylS_family_regulators"/>
</dbReference>
<sequence>MPFSFGACMQKLVTTQAIEPPFGFDHWADELARTMSVSVDARSTGMDHFRGTAAVTSIGELRILSAGADPMQVRRTQRLTLRHEEDFYKVGLQVSGTATVEQDGRQCHLGPRDLVFCDTTRPYSFIYDTEFRTVLALVPRAAVPLGPNSLSGITARTIDSESGISPVLVSLLLSLSGRSGPTSSPVASRVSDGAVSLLTGLLTENIAGTQPAWSAPAMMLRVRDHIDRNLADPNLSPDTIAAALGISRRYLFKLFAAENMTVSGWVRSERLRRCARDLTDPSMREQSIGLIAARWGLVDSGHFARLFKSTYGRTPREYRNQAVSTEVEYLAD</sequence>
<dbReference type="Gene3D" id="1.10.10.60">
    <property type="entry name" value="Homeodomain-like"/>
    <property type="match status" value="1"/>
</dbReference>
<dbReference type="PANTHER" id="PTHR46796">
    <property type="entry name" value="HTH-TYPE TRANSCRIPTIONAL ACTIVATOR RHAS-RELATED"/>
    <property type="match status" value="1"/>
</dbReference>
<evidence type="ECO:0000313" key="6">
    <source>
        <dbReference type="Proteomes" id="UP000239874"/>
    </source>
</evidence>
<evidence type="ECO:0000256" key="3">
    <source>
        <dbReference type="ARBA" id="ARBA00023163"/>
    </source>
</evidence>
<dbReference type="GO" id="GO:0043565">
    <property type="term" value="F:sequence-specific DNA binding"/>
    <property type="evidence" value="ECO:0007669"/>
    <property type="project" value="InterPro"/>
</dbReference>
<proteinExistence type="predicted"/>
<gene>
    <name evidence="5" type="ORF">C5E45_34965</name>
</gene>
<dbReference type="EMBL" id="PSZC01000072">
    <property type="protein sequence ID" value="PPJ26347.1"/>
    <property type="molecule type" value="Genomic_DNA"/>
</dbReference>
<protein>
    <recommendedName>
        <fullName evidence="4">HTH araC/xylS-type domain-containing protein</fullName>
    </recommendedName>
</protein>
<dbReference type="InterPro" id="IPR018060">
    <property type="entry name" value="HTH_AraC"/>
</dbReference>
<accession>A0A2S6A3A1</accession>
<dbReference type="OrthoDB" id="9799345at2"/>
<dbReference type="AlphaFoldDB" id="A0A2S6A3A1"/>
<dbReference type="SUPFAM" id="SSF46689">
    <property type="entry name" value="Homeodomain-like"/>
    <property type="match status" value="1"/>
</dbReference>
<dbReference type="Pfam" id="PF12833">
    <property type="entry name" value="HTH_18"/>
    <property type="match status" value="1"/>
</dbReference>
<evidence type="ECO:0000256" key="2">
    <source>
        <dbReference type="ARBA" id="ARBA00023125"/>
    </source>
</evidence>
<dbReference type="InterPro" id="IPR009057">
    <property type="entry name" value="Homeodomain-like_sf"/>
</dbReference>
<evidence type="ECO:0000313" key="5">
    <source>
        <dbReference type="EMBL" id="PPJ26347.1"/>
    </source>
</evidence>